<protein>
    <submittedName>
        <fullName evidence="2">CP</fullName>
    </submittedName>
</protein>
<proteinExistence type="predicted"/>
<evidence type="ECO:0000313" key="2">
    <source>
        <dbReference type="EMBL" id="QOW77955.1"/>
    </source>
</evidence>
<name>A0A7S6XLD4_9VIRU</name>
<feature type="compositionally biased region" description="Basic and acidic residues" evidence="1">
    <location>
        <begin position="26"/>
        <end position="36"/>
    </location>
</feature>
<evidence type="ECO:0000256" key="1">
    <source>
        <dbReference type="SAM" id="MobiDB-lite"/>
    </source>
</evidence>
<feature type="region of interest" description="Disordered" evidence="1">
    <location>
        <begin position="1"/>
        <end position="70"/>
    </location>
</feature>
<feature type="compositionally biased region" description="Basic and acidic residues" evidence="1">
    <location>
        <begin position="1"/>
        <end position="11"/>
    </location>
</feature>
<accession>A0A7S6XLD4</accession>
<dbReference type="EMBL" id="MT659123">
    <property type="protein sequence ID" value="QOW77955.1"/>
    <property type="molecule type" value="Genomic_RNA"/>
</dbReference>
<reference evidence="2" key="1">
    <citation type="submission" date="2020-06" db="EMBL/GenBank/DDBJ databases">
        <authorList>
            <person name="Mahillon M."/>
        </authorList>
    </citation>
    <scope>NUCLEOTIDE SEQUENCE</scope>
    <source>
        <strain evidence="2">020FO1-18</strain>
    </source>
</reference>
<sequence length="482" mass="54855">MPPKQEKKNEVEDSASSAAPAANKETSSESKPEGKDKKKGGRNNPKGNTPNIGPSPNARNPPPSGYSEGNKVLESYGLSVLGRKERVLSAIKTEKYFHLVEDCWNQLVDAKPMITERFSLNEFRHCAALQLYQRIEQVKFDAVGTKPSAPTRIPLPRNLRVFQPIWSALAHIGIVDDDDLRATYIPDSILPTSKDLDNETDVENLISCTLYDWPSSWEGVEKARGERTDYDSRLGYEEVFETNEAPQTREQLMKEIVKVRTELKEARRKTASDEYRLINGVIYKVPTPSKGQQFNDISDDEVRRKNQTSESVDEVSTKLDVLMLKAKQTKEEMIRPRRDRSYQIESYKISDGTVTVDPGAYGAWLRWDPRLWLDYEQMVEILNPVAMFSLSMPVDTSGTYAWLLPVESRDMSSEIFCKMPKASVPPAVWIFSLILQSSTLPHLRRSTWYCESDRLTNLLGLRARYIRAAIKRAAPTEQYGTY</sequence>
<organism evidence="2">
    <name type="scientific">Fusarium equiseti partitivirus 1</name>
    <dbReference type="NCBI Taxonomy" id="2784448"/>
    <lineage>
        <taxon>Viruses</taxon>
        <taxon>Riboviria</taxon>
        <taxon>Orthornavirae</taxon>
        <taxon>Pisuviricota</taxon>
        <taxon>Duplopiviricetes</taxon>
        <taxon>Durnavirales</taxon>
        <taxon>Partitiviridae</taxon>
    </lineage>
</organism>
<feature type="compositionally biased region" description="Low complexity" evidence="1">
    <location>
        <begin position="42"/>
        <end position="51"/>
    </location>
</feature>